<protein>
    <submittedName>
        <fullName evidence="1">Uncharacterized protein</fullName>
    </submittedName>
</protein>
<name>A0ACD3AG30_9AGAR</name>
<evidence type="ECO:0000313" key="2">
    <source>
        <dbReference type="Proteomes" id="UP000308600"/>
    </source>
</evidence>
<gene>
    <name evidence="1" type="ORF">BDN72DRAFT_963685</name>
</gene>
<dbReference type="Proteomes" id="UP000308600">
    <property type="component" value="Unassembled WGS sequence"/>
</dbReference>
<evidence type="ECO:0000313" key="1">
    <source>
        <dbReference type="EMBL" id="TFK63802.1"/>
    </source>
</evidence>
<sequence>MITKVWGKGSCQIAYPFQVVLPLLEFDFEFDFHKAIQEAQEGKINIQEVDDTIGDIFKHPYLDLASLLECKRVSHSMPSQNEATMLQACVEECTQDILTLKATINSLISNIAGLCCDLNQAMTQFGQKSSRRALCQNILSPVKYINHDVLEKIFLECFGKRDSGWPDPLEPPLQLASVCRRWQDIAYSMPQLWRNIYVNFEEPQDFGTSLKLATRWLERAGTNSNVSMILHIPDGTAIDFPPLADFLDCLSTSSIQITRLRSEVGEDVSPDHVSAIDLILKDRCATLEELKIGRGGPLDQTLLIEGVKRLYLFQIPESWLATPPNYKHLTVLRLVAQVHWDVVEWILVNCTNLERVFVSLSPVGAALTQSAKFQKLSRITIRHLVYLGIYNNATGFPDIPPDFISNFNFPSLRIFEYCAKQEAGASLGWLTALGFLGQLRRITLQCQFEVPEAALMQFFGATSSVEELSVYALRRGGNIFSFFREEFLSNPHLLPRLERLHIGHIGHAIKGLHTSYQKFVEAWLPLRILEKADSEDTTSNLRRTPSHLTFHHWNQAEDESHSELDTELLLGTKGKIEGFMEEQLRPPGGSGQPLLTNALELRFVRHILDLWLYKVPILFEMLPLSLDEHREFEVLGESSDSKWVAKRGPIYHVD</sequence>
<dbReference type="EMBL" id="ML208504">
    <property type="protein sequence ID" value="TFK63802.1"/>
    <property type="molecule type" value="Genomic_DNA"/>
</dbReference>
<organism evidence="1 2">
    <name type="scientific">Pluteus cervinus</name>
    <dbReference type="NCBI Taxonomy" id="181527"/>
    <lineage>
        <taxon>Eukaryota</taxon>
        <taxon>Fungi</taxon>
        <taxon>Dikarya</taxon>
        <taxon>Basidiomycota</taxon>
        <taxon>Agaricomycotina</taxon>
        <taxon>Agaricomycetes</taxon>
        <taxon>Agaricomycetidae</taxon>
        <taxon>Agaricales</taxon>
        <taxon>Pluteineae</taxon>
        <taxon>Pluteaceae</taxon>
        <taxon>Pluteus</taxon>
    </lineage>
</organism>
<reference evidence="1 2" key="1">
    <citation type="journal article" date="2019" name="Nat. Ecol. Evol.">
        <title>Megaphylogeny resolves global patterns of mushroom evolution.</title>
        <authorList>
            <person name="Varga T."/>
            <person name="Krizsan K."/>
            <person name="Foldi C."/>
            <person name="Dima B."/>
            <person name="Sanchez-Garcia M."/>
            <person name="Sanchez-Ramirez S."/>
            <person name="Szollosi G.J."/>
            <person name="Szarkandi J.G."/>
            <person name="Papp V."/>
            <person name="Albert L."/>
            <person name="Andreopoulos W."/>
            <person name="Angelini C."/>
            <person name="Antonin V."/>
            <person name="Barry K.W."/>
            <person name="Bougher N.L."/>
            <person name="Buchanan P."/>
            <person name="Buyck B."/>
            <person name="Bense V."/>
            <person name="Catcheside P."/>
            <person name="Chovatia M."/>
            <person name="Cooper J."/>
            <person name="Damon W."/>
            <person name="Desjardin D."/>
            <person name="Finy P."/>
            <person name="Geml J."/>
            <person name="Haridas S."/>
            <person name="Hughes K."/>
            <person name="Justo A."/>
            <person name="Karasinski D."/>
            <person name="Kautmanova I."/>
            <person name="Kiss B."/>
            <person name="Kocsube S."/>
            <person name="Kotiranta H."/>
            <person name="LaButti K.M."/>
            <person name="Lechner B.E."/>
            <person name="Liimatainen K."/>
            <person name="Lipzen A."/>
            <person name="Lukacs Z."/>
            <person name="Mihaltcheva S."/>
            <person name="Morgado L.N."/>
            <person name="Niskanen T."/>
            <person name="Noordeloos M.E."/>
            <person name="Ohm R.A."/>
            <person name="Ortiz-Santana B."/>
            <person name="Ovrebo C."/>
            <person name="Racz N."/>
            <person name="Riley R."/>
            <person name="Savchenko A."/>
            <person name="Shiryaev A."/>
            <person name="Soop K."/>
            <person name="Spirin V."/>
            <person name="Szebenyi C."/>
            <person name="Tomsovsky M."/>
            <person name="Tulloss R.E."/>
            <person name="Uehling J."/>
            <person name="Grigoriev I.V."/>
            <person name="Vagvolgyi C."/>
            <person name="Papp T."/>
            <person name="Martin F.M."/>
            <person name="Miettinen O."/>
            <person name="Hibbett D.S."/>
            <person name="Nagy L.G."/>
        </authorList>
    </citation>
    <scope>NUCLEOTIDE SEQUENCE [LARGE SCALE GENOMIC DNA]</scope>
    <source>
        <strain evidence="1 2">NL-1719</strain>
    </source>
</reference>
<proteinExistence type="predicted"/>
<keyword evidence="2" id="KW-1185">Reference proteome</keyword>
<accession>A0ACD3AG30</accession>